<dbReference type="InterPro" id="IPR031961">
    <property type="entry name" value="DUF4780"/>
</dbReference>
<dbReference type="InParanoid" id="A0A0Q9WVB9"/>
<keyword evidence="4" id="KW-1185">Reference proteome</keyword>
<protein>
    <recommendedName>
        <fullName evidence="2">DUF4780 domain-containing protein</fullName>
    </recommendedName>
</protein>
<evidence type="ECO:0000259" key="2">
    <source>
        <dbReference type="Pfam" id="PF16012"/>
    </source>
</evidence>
<dbReference type="AlphaFoldDB" id="A0A0Q9WVB9"/>
<feature type="region of interest" description="Disordered" evidence="1">
    <location>
        <begin position="36"/>
        <end position="137"/>
    </location>
</feature>
<proteinExistence type="predicted"/>
<feature type="compositionally biased region" description="Low complexity" evidence="1">
    <location>
        <begin position="39"/>
        <end position="57"/>
    </location>
</feature>
<feature type="domain" description="DUF4780" evidence="2">
    <location>
        <begin position="193"/>
        <end position="317"/>
    </location>
</feature>
<organism evidence="3 4">
    <name type="scientific">Drosophila willistoni</name>
    <name type="common">Fruit fly</name>
    <dbReference type="NCBI Taxonomy" id="7260"/>
    <lineage>
        <taxon>Eukaryota</taxon>
        <taxon>Metazoa</taxon>
        <taxon>Ecdysozoa</taxon>
        <taxon>Arthropoda</taxon>
        <taxon>Hexapoda</taxon>
        <taxon>Insecta</taxon>
        <taxon>Pterygota</taxon>
        <taxon>Neoptera</taxon>
        <taxon>Endopterygota</taxon>
        <taxon>Diptera</taxon>
        <taxon>Brachycera</taxon>
        <taxon>Muscomorpha</taxon>
        <taxon>Ephydroidea</taxon>
        <taxon>Drosophilidae</taxon>
        <taxon>Drosophila</taxon>
        <taxon>Sophophora</taxon>
    </lineage>
</organism>
<sequence length="321" mass="35931">MSGVQDGANNDSRPVISVYDGSNFVGRLVVIEKGKETVSPVSSSLSVLEQSSDSSSESIEKCIQPQAQKRKINHDLPAENKRYKVDPTVSEESSENTSSGSLFDACGMVPCDIKSPASSSDEEDDQPMNKEPSNDAPYVDILPQNRPFVVVISATACNNTGFCSLLTEFSISFDGYRNVECLKFNKETPVQEYSGRLYVAAANESTMDWLLGVICKKDNYEAVPLTEFLHLLPARFIVPKVQKCLSKIFDMLEQQNNGIQTYKWSVIDRNDLDPCSDDNITKVCVNEAIDLYMDADSIETIKNRCYQLKYIFWTVKFMFCE</sequence>
<dbReference type="OrthoDB" id="7864069at2759"/>
<dbReference type="EMBL" id="CH964272">
    <property type="protein sequence ID" value="KRG00080.1"/>
    <property type="molecule type" value="Genomic_DNA"/>
</dbReference>
<reference evidence="3 4" key="1">
    <citation type="journal article" date="2007" name="Nature">
        <title>Evolution of genes and genomes on the Drosophila phylogeny.</title>
        <authorList>
            <consortium name="Drosophila 12 Genomes Consortium"/>
            <person name="Clark A.G."/>
            <person name="Eisen M.B."/>
            <person name="Smith D.R."/>
            <person name="Bergman C.M."/>
            <person name="Oliver B."/>
            <person name="Markow T.A."/>
            <person name="Kaufman T.C."/>
            <person name="Kellis M."/>
            <person name="Gelbart W."/>
            <person name="Iyer V.N."/>
            <person name="Pollard D.A."/>
            <person name="Sackton T.B."/>
            <person name="Larracuente A.M."/>
            <person name="Singh N.D."/>
            <person name="Abad J.P."/>
            <person name="Abt D.N."/>
            <person name="Adryan B."/>
            <person name="Aguade M."/>
            <person name="Akashi H."/>
            <person name="Anderson W.W."/>
            <person name="Aquadro C.F."/>
            <person name="Ardell D.H."/>
            <person name="Arguello R."/>
            <person name="Artieri C.G."/>
            <person name="Barbash D.A."/>
            <person name="Barker D."/>
            <person name="Barsanti P."/>
            <person name="Batterham P."/>
            <person name="Batzoglou S."/>
            <person name="Begun D."/>
            <person name="Bhutkar A."/>
            <person name="Blanco E."/>
            <person name="Bosak S.A."/>
            <person name="Bradley R.K."/>
            <person name="Brand A.D."/>
            <person name="Brent M.R."/>
            <person name="Brooks A.N."/>
            <person name="Brown R.H."/>
            <person name="Butlin R.K."/>
            <person name="Caggese C."/>
            <person name="Calvi B.R."/>
            <person name="Bernardo de Carvalho A."/>
            <person name="Caspi A."/>
            <person name="Castrezana S."/>
            <person name="Celniker S.E."/>
            <person name="Chang J.L."/>
            <person name="Chapple C."/>
            <person name="Chatterji S."/>
            <person name="Chinwalla A."/>
            <person name="Civetta A."/>
            <person name="Clifton S.W."/>
            <person name="Comeron J.M."/>
            <person name="Costello J.C."/>
            <person name="Coyne J.A."/>
            <person name="Daub J."/>
            <person name="David R.G."/>
            <person name="Delcher A.L."/>
            <person name="Delehaunty K."/>
            <person name="Do C.B."/>
            <person name="Ebling H."/>
            <person name="Edwards K."/>
            <person name="Eickbush T."/>
            <person name="Evans J.D."/>
            <person name="Filipski A."/>
            <person name="Findeiss S."/>
            <person name="Freyhult E."/>
            <person name="Fulton L."/>
            <person name="Fulton R."/>
            <person name="Garcia A.C."/>
            <person name="Gardiner A."/>
            <person name="Garfield D.A."/>
            <person name="Garvin B.E."/>
            <person name="Gibson G."/>
            <person name="Gilbert D."/>
            <person name="Gnerre S."/>
            <person name="Godfrey J."/>
            <person name="Good R."/>
            <person name="Gotea V."/>
            <person name="Gravely B."/>
            <person name="Greenberg A.J."/>
            <person name="Griffiths-Jones S."/>
            <person name="Gross S."/>
            <person name="Guigo R."/>
            <person name="Gustafson E.A."/>
            <person name="Haerty W."/>
            <person name="Hahn M.W."/>
            <person name="Halligan D.L."/>
            <person name="Halpern A.L."/>
            <person name="Halter G.M."/>
            <person name="Han M.V."/>
            <person name="Heger A."/>
            <person name="Hillier L."/>
            <person name="Hinrichs A.S."/>
            <person name="Holmes I."/>
            <person name="Hoskins R.A."/>
            <person name="Hubisz M.J."/>
            <person name="Hultmark D."/>
            <person name="Huntley M.A."/>
            <person name="Jaffe D.B."/>
            <person name="Jagadeeshan S."/>
            <person name="Jeck W.R."/>
            <person name="Johnson J."/>
            <person name="Jones C.D."/>
            <person name="Jordan W.C."/>
            <person name="Karpen G.H."/>
            <person name="Kataoka E."/>
            <person name="Keightley P.D."/>
            <person name="Kheradpour P."/>
            <person name="Kirkness E.F."/>
            <person name="Koerich L.B."/>
            <person name="Kristiansen K."/>
            <person name="Kudrna D."/>
            <person name="Kulathinal R.J."/>
            <person name="Kumar S."/>
            <person name="Kwok R."/>
            <person name="Lander E."/>
            <person name="Langley C.H."/>
            <person name="Lapoint R."/>
            <person name="Lazzaro B.P."/>
            <person name="Lee S.J."/>
            <person name="Levesque L."/>
            <person name="Li R."/>
            <person name="Lin C.F."/>
            <person name="Lin M.F."/>
            <person name="Lindblad-Toh K."/>
            <person name="Llopart A."/>
            <person name="Long M."/>
            <person name="Low L."/>
            <person name="Lozovsky E."/>
            <person name="Lu J."/>
            <person name="Luo M."/>
            <person name="Machado C.A."/>
            <person name="Makalowski W."/>
            <person name="Marzo M."/>
            <person name="Matsuda M."/>
            <person name="Matzkin L."/>
            <person name="McAllister B."/>
            <person name="McBride C.S."/>
            <person name="McKernan B."/>
            <person name="McKernan K."/>
            <person name="Mendez-Lago M."/>
            <person name="Minx P."/>
            <person name="Mollenhauer M.U."/>
            <person name="Montooth K."/>
            <person name="Mount S.M."/>
            <person name="Mu X."/>
            <person name="Myers E."/>
            <person name="Negre B."/>
            <person name="Newfeld S."/>
            <person name="Nielsen R."/>
            <person name="Noor M.A."/>
            <person name="O'Grady P."/>
            <person name="Pachter L."/>
            <person name="Papaceit M."/>
            <person name="Parisi M.J."/>
            <person name="Parisi M."/>
            <person name="Parts L."/>
            <person name="Pedersen J.S."/>
            <person name="Pesole G."/>
            <person name="Phillippy A.M."/>
            <person name="Ponting C.P."/>
            <person name="Pop M."/>
            <person name="Porcelli D."/>
            <person name="Powell J.R."/>
            <person name="Prohaska S."/>
            <person name="Pruitt K."/>
            <person name="Puig M."/>
            <person name="Quesneville H."/>
            <person name="Ram K.R."/>
            <person name="Rand D."/>
            <person name="Rasmussen M.D."/>
            <person name="Reed L.K."/>
            <person name="Reenan R."/>
            <person name="Reily A."/>
            <person name="Remington K.A."/>
            <person name="Rieger T.T."/>
            <person name="Ritchie M.G."/>
            <person name="Robin C."/>
            <person name="Rogers Y.H."/>
            <person name="Rohde C."/>
            <person name="Rozas J."/>
            <person name="Rubenfield M.J."/>
            <person name="Ruiz A."/>
            <person name="Russo S."/>
            <person name="Salzberg S.L."/>
            <person name="Sanchez-Gracia A."/>
            <person name="Saranga D.J."/>
            <person name="Sato H."/>
            <person name="Schaeffer S.W."/>
            <person name="Schatz M.C."/>
            <person name="Schlenke T."/>
            <person name="Schwartz R."/>
            <person name="Segarra C."/>
            <person name="Singh R.S."/>
            <person name="Sirot L."/>
            <person name="Sirota M."/>
            <person name="Sisneros N.B."/>
            <person name="Smith C.D."/>
            <person name="Smith T.F."/>
            <person name="Spieth J."/>
            <person name="Stage D.E."/>
            <person name="Stark A."/>
            <person name="Stephan W."/>
            <person name="Strausberg R.L."/>
            <person name="Strempel S."/>
            <person name="Sturgill D."/>
            <person name="Sutton G."/>
            <person name="Sutton G.G."/>
            <person name="Tao W."/>
            <person name="Teichmann S."/>
            <person name="Tobari Y.N."/>
            <person name="Tomimura Y."/>
            <person name="Tsolas J.M."/>
            <person name="Valente V.L."/>
            <person name="Venter E."/>
            <person name="Venter J.C."/>
            <person name="Vicario S."/>
            <person name="Vieira F.G."/>
            <person name="Vilella A.J."/>
            <person name="Villasante A."/>
            <person name="Walenz B."/>
            <person name="Wang J."/>
            <person name="Wasserman M."/>
            <person name="Watts T."/>
            <person name="Wilson D."/>
            <person name="Wilson R.K."/>
            <person name="Wing R.A."/>
            <person name="Wolfner M.F."/>
            <person name="Wong A."/>
            <person name="Wong G.K."/>
            <person name="Wu C.I."/>
            <person name="Wu G."/>
            <person name="Yamamoto D."/>
            <person name="Yang H.P."/>
            <person name="Yang S.P."/>
            <person name="Yorke J.A."/>
            <person name="Yoshida K."/>
            <person name="Zdobnov E."/>
            <person name="Zhang P."/>
            <person name="Zhang Y."/>
            <person name="Zimin A.V."/>
            <person name="Baldwin J."/>
            <person name="Abdouelleil A."/>
            <person name="Abdulkadir J."/>
            <person name="Abebe A."/>
            <person name="Abera B."/>
            <person name="Abreu J."/>
            <person name="Acer S.C."/>
            <person name="Aftuck L."/>
            <person name="Alexander A."/>
            <person name="An P."/>
            <person name="Anderson E."/>
            <person name="Anderson S."/>
            <person name="Arachi H."/>
            <person name="Azer M."/>
            <person name="Bachantsang P."/>
            <person name="Barry A."/>
            <person name="Bayul T."/>
            <person name="Berlin A."/>
            <person name="Bessette D."/>
            <person name="Bloom T."/>
            <person name="Blye J."/>
            <person name="Boguslavskiy L."/>
            <person name="Bonnet C."/>
            <person name="Boukhgalter B."/>
            <person name="Bourzgui I."/>
            <person name="Brown A."/>
            <person name="Cahill P."/>
            <person name="Channer S."/>
            <person name="Cheshatsang Y."/>
            <person name="Chuda L."/>
            <person name="Citroen M."/>
            <person name="Collymore A."/>
            <person name="Cooke P."/>
            <person name="Costello M."/>
            <person name="D'Aco K."/>
            <person name="Daza R."/>
            <person name="De Haan G."/>
            <person name="DeGray S."/>
            <person name="DeMaso C."/>
            <person name="Dhargay N."/>
            <person name="Dooley K."/>
            <person name="Dooley E."/>
            <person name="Doricent M."/>
            <person name="Dorje P."/>
            <person name="Dorjee K."/>
            <person name="Dupes A."/>
            <person name="Elong R."/>
            <person name="Falk J."/>
            <person name="Farina A."/>
            <person name="Faro S."/>
            <person name="Ferguson D."/>
            <person name="Fisher S."/>
            <person name="Foley C.D."/>
            <person name="Franke A."/>
            <person name="Friedrich D."/>
            <person name="Gadbois L."/>
            <person name="Gearin G."/>
            <person name="Gearin C.R."/>
            <person name="Giannoukos G."/>
            <person name="Goode T."/>
            <person name="Graham J."/>
            <person name="Grandbois E."/>
            <person name="Grewal S."/>
            <person name="Gyaltsen K."/>
            <person name="Hafez N."/>
            <person name="Hagos B."/>
            <person name="Hall J."/>
            <person name="Henson C."/>
            <person name="Hollinger A."/>
            <person name="Honan T."/>
            <person name="Huard M.D."/>
            <person name="Hughes L."/>
            <person name="Hurhula B."/>
            <person name="Husby M.E."/>
            <person name="Kamat A."/>
            <person name="Kanga B."/>
            <person name="Kashin S."/>
            <person name="Khazanovich D."/>
            <person name="Kisner P."/>
            <person name="Lance K."/>
            <person name="Lara M."/>
            <person name="Lee W."/>
            <person name="Lennon N."/>
            <person name="Letendre F."/>
            <person name="LeVine R."/>
            <person name="Lipovsky A."/>
            <person name="Liu X."/>
            <person name="Liu J."/>
            <person name="Liu S."/>
            <person name="Lokyitsang T."/>
            <person name="Lokyitsang Y."/>
            <person name="Lubonja R."/>
            <person name="Lui A."/>
            <person name="MacDonald P."/>
            <person name="Magnisalis V."/>
            <person name="Maru K."/>
            <person name="Matthews C."/>
            <person name="McCusker W."/>
            <person name="McDonough S."/>
            <person name="Mehta T."/>
            <person name="Meldrim J."/>
            <person name="Meneus L."/>
            <person name="Mihai O."/>
            <person name="Mihalev A."/>
            <person name="Mihova T."/>
            <person name="Mittelman R."/>
            <person name="Mlenga V."/>
            <person name="Montmayeur A."/>
            <person name="Mulrain L."/>
            <person name="Navidi A."/>
            <person name="Naylor J."/>
            <person name="Negash T."/>
            <person name="Nguyen T."/>
            <person name="Nguyen N."/>
            <person name="Nicol R."/>
            <person name="Norbu C."/>
            <person name="Norbu N."/>
            <person name="Novod N."/>
            <person name="O'Neill B."/>
            <person name="Osman S."/>
            <person name="Markiewicz E."/>
            <person name="Oyono O.L."/>
            <person name="Patti C."/>
            <person name="Phunkhang P."/>
            <person name="Pierre F."/>
            <person name="Priest M."/>
            <person name="Raghuraman S."/>
            <person name="Rege F."/>
            <person name="Reyes R."/>
            <person name="Rise C."/>
            <person name="Rogov P."/>
            <person name="Ross K."/>
            <person name="Ryan E."/>
            <person name="Settipalli S."/>
            <person name="Shea T."/>
            <person name="Sherpa N."/>
            <person name="Shi L."/>
            <person name="Shih D."/>
            <person name="Sparrow T."/>
            <person name="Spaulding J."/>
            <person name="Stalker J."/>
            <person name="Stange-Thomann N."/>
            <person name="Stavropoulos S."/>
            <person name="Stone C."/>
            <person name="Strader C."/>
            <person name="Tesfaye S."/>
            <person name="Thomson T."/>
            <person name="Thoulutsang Y."/>
            <person name="Thoulutsang D."/>
            <person name="Topham K."/>
            <person name="Topping I."/>
            <person name="Tsamla T."/>
            <person name="Vassiliev H."/>
            <person name="Vo A."/>
            <person name="Wangchuk T."/>
            <person name="Wangdi T."/>
            <person name="Weiand M."/>
            <person name="Wilkinson J."/>
            <person name="Wilson A."/>
            <person name="Yadav S."/>
            <person name="Young G."/>
            <person name="Yu Q."/>
            <person name="Zembek L."/>
            <person name="Zhong D."/>
            <person name="Zimmer A."/>
            <person name="Zwirko Z."/>
            <person name="Jaffe D.B."/>
            <person name="Alvarez P."/>
            <person name="Brockman W."/>
            <person name="Butler J."/>
            <person name="Chin C."/>
            <person name="Gnerre S."/>
            <person name="Grabherr M."/>
            <person name="Kleber M."/>
            <person name="Mauceli E."/>
            <person name="MacCallum I."/>
        </authorList>
    </citation>
    <scope>NUCLEOTIDE SEQUENCE [LARGE SCALE GENOMIC DNA]</scope>
    <source>
        <strain evidence="4">Tucson 14030-0811.24</strain>
    </source>
</reference>
<dbReference type="Proteomes" id="UP000007798">
    <property type="component" value="Unassembled WGS sequence"/>
</dbReference>
<evidence type="ECO:0000313" key="4">
    <source>
        <dbReference type="Proteomes" id="UP000007798"/>
    </source>
</evidence>
<name>A0A0Q9WVB9_DROWI</name>
<evidence type="ECO:0000313" key="3">
    <source>
        <dbReference type="EMBL" id="KRG00080.1"/>
    </source>
</evidence>
<gene>
    <name evidence="3" type="primary">Dwil\GK28338</name>
    <name evidence="3" type="ORF">Dwil_GK28338</name>
</gene>
<evidence type="ECO:0000256" key="1">
    <source>
        <dbReference type="SAM" id="MobiDB-lite"/>
    </source>
</evidence>
<dbReference type="Pfam" id="PF16012">
    <property type="entry name" value="DUF4780"/>
    <property type="match status" value="1"/>
</dbReference>
<accession>A0A0Q9WVB9</accession>
<feature type="compositionally biased region" description="Basic and acidic residues" evidence="1">
    <location>
        <begin position="73"/>
        <end position="85"/>
    </location>
</feature>
<dbReference type="KEGG" id="dwi:26530340"/>